<protein>
    <submittedName>
        <fullName evidence="2">Uncharacterized protein</fullName>
    </submittedName>
</protein>
<proteinExistence type="predicted"/>
<keyword evidence="3" id="KW-1185">Reference proteome</keyword>
<dbReference type="InParanoid" id="A0A0D0DY18"/>
<dbReference type="EMBL" id="KN824831">
    <property type="protein sequence ID" value="KIL00569.1"/>
    <property type="molecule type" value="Genomic_DNA"/>
</dbReference>
<dbReference type="HOGENOM" id="CLU_2237464_0_0_1"/>
<reference evidence="3" key="2">
    <citation type="submission" date="2015-01" db="EMBL/GenBank/DDBJ databases">
        <title>Evolutionary Origins and Diversification of the Mycorrhizal Mutualists.</title>
        <authorList>
            <consortium name="DOE Joint Genome Institute"/>
            <consortium name="Mycorrhizal Genomics Consortium"/>
            <person name="Kohler A."/>
            <person name="Kuo A."/>
            <person name="Nagy L.G."/>
            <person name="Floudas D."/>
            <person name="Copeland A."/>
            <person name="Barry K.W."/>
            <person name="Cichocki N."/>
            <person name="Veneault-Fourrey C."/>
            <person name="LaButti K."/>
            <person name="Lindquist E.A."/>
            <person name="Lipzen A."/>
            <person name="Lundell T."/>
            <person name="Morin E."/>
            <person name="Murat C."/>
            <person name="Riley R."/>
            <person name="Ohm R."/>
            <person name="Sun H."/>
            <person name="Tunlid A."/>
            <person name="Henrissat B."/>
            <person name="Grigoriev I.V."/>
            <person name="Hibbett D.S."/>
            <person name="Martin F."/>
        </authorList>
    </citation>
    <scope>NUCLEOTIDE SEQUENCE [LARGE SCALE GENOMIC DNA]</scope>
    <source>
        <strain evidence="3">Ve08.2h10</strain>
    </source>
</reference>
<organism evidence="2 3">
    <name type="scientific">Paxillus rubicundulus Ve08.2h10</name>
    <dbReference type="NCBI Taxonomy" id="930991"/>
    <lineage>
        <taxon>Eukaryota</taxon>
        <taxon>Fungi</taxon>
        <taxon>Dikarya</taxon>
        <taxon>Basidiomycota</taxon>
        <taxon>Agaricomycotina</taxon>
        <taxon>Agaricomycetes</taxon>
        <taxon>Agaricomycetidae</taxon>
        <taxon>Boletales</taxon>
        <taxon>Paxilineae</taxon>
        <taxon>Paxillaceae</taxon>
        <taxon>Paxillus</taxon>
    </lineage>
</organism>
<dbReference type="Proteomes" id="UP000054538">
    <property type="component" value="Unassembled WGS sequence"/>
</dbReference>
<reference evidence="2 3" key="1">
    <citation type="submission" date="2014-04" db="EMBL/GenBank/DDBJ databases">
        <authorList>
            <consortium name="DOE Joint Genome Institute"/>
            <person name="Kuo A."/>
            <person name="Kohler A."/>
            <person name="Jargeat P."/>
            <person name="Nagy L.G."/>
            <person name="Floudas D."/>
            <person name="Copeland A."/>
            <person name="Barry K.W."/>
            <person name="Cichocki N."/>
            <person name="Veneault-Fourrey C."/>
            <person name="LaButti K."/>
            <person name="Lindquist E.A."/>
            <person name="Lipzen A."/>
            <person name="Lundell T."/>
            <person name="Morin E."/>
            <person name="Murat C."/>
            <person name="Sun H."/>
            <person name="Tunlid A."/>
            <person name="Henrissat B."/>
            <person name="Grigoriev I.V."/>
            <person name="Hibbett D.S."/>
            <person name="Martin F."/>
            <person name="Nordberg H.P."/>
            <person name="Cantor M.N."/>
            <person name="Hua S.X."/>
        </authorList>
    </citation>
    <scope>NUCLEOTIDE SEQUENCE [LARGE SCALE GENOMIC DNA]</scope>
    <source>
        <strain evidence="2 3">Ve08.2h10</strain>
    </source>
</reference>
<evidence type="ECO:0000256" key="1">
    <source>
        <dbReference type="SAM" id="MobiDB-lite"/>
    </source>
</evidence>
<name>A0A0D0DY18_9AGAM</name>
<sequence length="105" mass="11552">MPAIKFPIINPNSIKAMTDGLRYSQSHSPTQQLLAEGVGDILGTPQVAVRWGWDDWPYSERVVQDSSRGRLTTQEGCNEAFDARSEESSGQSGLQRLLETLATNS</sequence>
<evidence type="ECO:0000313" key="2">
    <source>
        <dbReference type="EMBL" id="KIL00569.1"/>
    </source>
</evidence>
<feature type="region of interest" description="Disordered" evidence="1">
    <location>
        <begin position="81"/>
        <end position="105"/>
    </location>
</feature>
<evidence type="ECO:0000313" key="3">
    <source>
        <dbReference type="Proteomes" id="UP000054538"/>
    </source>
</evidence>
<accession>A0A0D0DY18</accession>
<gene>
    <name evidence="2" type="ORF">PAXRUDRAFT_23207</name>
</gene>
<dbReference type="AlphaFoldDB" id="A0A0D0DY18"/>